<evidence type="ECO:0000313" key="3">
    <source>
        <dbReference type="Proteomes" id="UP000664169"/>
    </source>
</evidence>
<dbReference type="AlphaFoldDB" id="A0A8H3IUL0"/>
<dbReference type="Proteomes" id="UP000664169">
    <property type="component" value="Unassembled WGS sequence"/>
</dbReference>
<name>A0A8H3IUL0_9LECA</name>
<proteinExistence type="predicted"/>
<feature type="region of interest" description="Disordered" evidence="1">
    <location>
        <begin position="1"/>
        <end position="141"/>
    </location>
</feature>
<dbReference type="EMBL" id="CAJPDQ010000049">
    <property type="protein sequence ID" value="CAF9932903.1"/>
    <property type="molecule type" value="Genomic_DNA"/>
</dbReference>
<gene>
    <name evidence="2" type="ORF">GOMPHAMPRED_006695</name>
</gene>
<feature type="compositionally biased region" description="Basic and acidic residues" evidence="1">
    <location>
        <begin position="125"/>
        <end position="141"/>
    </location>
</feature>
<comment type="caution">
    <text evidence="2">The sequence shown here is derived from an EMBL/GenBank/DDBJ whole genome shotgun (WGS) entry which is preliminary data.</text>
</comment>
<evidence type="ECO:0000313" key="2">
    <source>
        <dbReference type="EMBL" id="CAF9932903.1"/>
    </source>
</evidence>
<reference evidence="2" key="1">
    <citation type="submission" date="2021-03" db="EMBL/GenBank/DDBJ databases">
        <authorList>
            <person name="Tagirdzhanova G."/>
        </authorList>
    </citation>
    <scope>NUCLEOTIDE SEQUENCE</scope>
</reference>
<dbReference type="OrthoDB" id="4202871at2759"/>
<evidence type="ECO:0000256" key="1">
    <source>
        <dbReference type="SAM" id="MobiDB-lite"/>
    </source>
</evidence>
<protein>
    <submittedName>
        <fullName evidence="2">Uncharacterized protein</fullName>
    </submittedName>
</protein>
<sequence length="527" mass="59568">MTTTRLDSPMFDSHSSLSVSLQDFEEEETSPTMIKIPSTHSGFRDDNSTQDSSEGPWSPSPFPPTLATGSNWYRRKPYRQDSRSVTRSTPLFDDDDPTLPMNIPLPRCSTSPSKDYYSPSPAPHPKGDLDRTKTAEPEEKKDNYIRFSVRADVQHRTDSIENAVSWLRRTFHTSIKSSLLRVSVAFFASVVLLQFATRTSQSTFPDIVRLAGLSRSFEPLIYFSENGVAQIAELDETGVAVWDLGESVRTANMTSAPIIVNELDGLSDTLKHLARELTIFFTAVNGDVDSILLTMDWAKRELSQLPRTTVVDSVYALFAKVGLLADPHSLQSHPGALDKVLYKLLGRTPAQHSRLTLDRAFTELLSALEDSINSELVHTAKLFALFSTIDQQFLNLQRATVRELDTQEQLESELLERLWVRLGSSRLKKYEKNKKLLQTLRERTVSNKNVLTEHNSRLMALKSALEHLRRRLVSPLIRGESVSIETQIEGLQNTHEYLRSIREQQKSRVYETLYGRGSVRAQIDGRA</sequence>
<organism evidence="2 3">
    <name type="scientific">Gomphillus americanus</name>
    <dbReference type="NCBI Taxonomy" id="1940652"/>
    <lineage>
        <taxon>Eukaryota</taxon>
        <taxon>Fungi</taxon>
        <taxon>Dikarya</taxon>
        <taxon>Ascomycota</taxon>
        <taxon>Pezizomycotina</taxon>
        <taxon>Lecanoromycetes</taxon>
        <taxon>OSLEUM clade</taxon>
        <taxon>Ostropomycetidae</taxon>
        <taxon>Ostropales</taxon>
        <taxon>Graphidaceae</taxon>
        <taxon>Gomphilloideae</taxon>
        <taxon>Gomphillus</taxon>
    </lineage>
</organism>
<accession>A0A8H3IUL0</accession>
<keyword evidence="3" id="KW-1185">Reference proteome</keyword>